<name>A0A1M4Y554_9CLOT</name>
<accession>A0A1M4Y554</accession>
<dbReference type="OrthoDB" id="1551162at2"/>
<keyword evidence="2" id="KW-1185">Reference proteome</keyword>
<protein>
    <submittedName>
        <fullName evidence="1">Uncharacterized protein</fullName>
    </submittedName>
</protein>
<gene>
    <name evidence="1" type="ORF">SAMN02745158_02261</name>
</gene>
<organism evidence="1 2">
    <name type="scientific">Lactonifactor longoviformis DSM 17459</name>
    <dbReference type="NCBI Taxonomy" id="1122155"/>
    <lineage>
        <taxon>Bacteria</taxon>
        <taxon>Bacillati</taxon>
        <taxon>Bacillota</taxon>
        <taxon>Clostridia</taxon>
        <taxon>Eubacteriales</taxon>
        <taxon>Clostridiaceae</taxon>
        <taxon>Lactonifactor</taxon>
    </lineage>
</organism>
<dbReference type="Proteomes" id="UP000184245">
    <property type="component" value="Unassembled WGS sequence"/>
</dbReference>
<proteinExistence type="predicted"/>
<dbReference type="RefSeq" id="WP_072851745.1">
    <property type="nucleotide sequence ID" value="NZ_FQVI01000010.1"/>
</dbReference>
<dbReference type="AlphaFoldDB" id="A0A1M4Y554"/>
<evidence type="ECO:0000313" key="2">
    <source>
        <dbReference type="Proteomes" id="UP000184245"/>
    </source>
</evidence>
<dbReference type="STRING" id="1122155.SAMN02745158_02261"/>
<evidence type="ECO:0000313" key="1">
    <source>
        <dbReference type="EMBL" id="SHF00891.1"/>
    </source>
</evidence>
<reference evidence="1 2" key="1">
    <citation type="submission" date="2016-11" db="EMBL/GenBank/DDBJ databases">
        <authorList>
            <person name="Jaros S."/>
            <person name="Januszkiewicz K."/>
            <person name="Wedrychowicz H."/>
        </authorList>
    </citation>
    <scope>NUCLEOTIDE SEQUENCE [LARGE SCALE GENOMIC DNA]</scope>
    <source>
        <strain evidence="1 2">DSM 17459</strain>
    </source>
</reference>
<sequence length="100" mass="10885">MFECAFIYVADGLNPERQRAVIPSDTINMNVIGVKNYEEAEAVAKEMAEKGCSAIELCAGFGNEGIYRIKKAVGPKVAVGAVKFDFHPAFGFKSGDEMFQ</sequence>
<dbReference type="EMBL" id="FQVI01000010">
    <property type="protein sequence ID" value="SHF00891.1"/>
    <property type="molecule type" value="Genomic_DNA"/>
</dbReference>
<dbReference type="Pfam" id="PF20116">
    <property type="entry name" value="DUF6506"/>
    <property type="match status" value="1"/>
</dbReference>
<dbReference type="InterPro" id="IPR045441">
    <property type="entry name" value="DUF6506"/>
</dbReference>